<reference evidence="1" key="1">
    <citation type="submission" date="2022-01" db="EMBL/GenBank/DDBJ databases">
        <authorList>
            <person name="King R."/>
        </authorList>
    </citation>
    <scope>NUCLEOTIDE SEQUENCE</scope>
</reference>
<protein>
    <submittedName>
        <fullName evidence="1">Uncharacterized protein</fullName>
    </submittedName>
</protein>
<name>A0A9P0G796_9CUCU</name>
<gene>
    <name evidence="1" type="ORF">PSYICH_LOCUS64</name>
</gene>
<keyword evidence="2" id="KW-1185">Reference proteome</keyword>
<organism evidence="1 2">
    <name type="scientific">Psylliodes chrysocephalus</name>
    <dbReference type="NCBI Taxonomy" id="3402493"/>
    <lineage>
        <taxon>Eukaryota</taxon>
        <taxon>Metazoa</taxon>
        <taxon>Ecdysozoa</taxon>
        <taxon>Arthropoda</taxon>
        <taxon>Hexapoda</taxon>
        <taxon>Insecta</taxon>
        <taxon>Pterygota</taxon>
        <taxon>Neoptera</taxon>
        <taxon>Endopterygota</taxon>
        <taxon>Coleoptera</taxon>
        <taxon>Polyphaga</taxon>
        <taxon>Cucujiformia</taxon>
        <taxon>Chrysomeloidea</taxon>
        <taxon>Chrysomelidae</taxon>
        <taxon>Galerucinae</taxon>
        <taxon>Alticini</taxon>
        <taxon>Psylliodes</taxon>
    </lineage>
</organism>
<evidence type="ECO:0000313" key="2">
    <source>
        <dbReference type="Proteomes" id="UP001153636"/>
    </source>
</evidence>
<dbReference type="OrthoDB" id="6769354at2759"/>
<sequence length="219" mass="25459">MTRWSARHDACRAVNESKEVIFKSLDKIASDCDERHSTRNEARTISEKLSSLETTIMAALWGSILERFNKVNVKLQYEITELGKIVAYYDSLCGFLQKVRNNFDDLERSANEKCRKEYMANIRRKRKVPTKFGEYGGPSSDDQFTGSENFRVNTFNAYWTPYTLKIRNASVNILIFTIGLILLKLSKVLRHLISPNVQENYRVHIMKILSLLLWTSVYM</sequence>
<dbReference type="Proteomes" id="UP001153636">
    <property type="component" value="Chromosome 1"/>
</dbReference>
<dbReference type="EMBL" id="OV651813">
    <property type="protein sequence ID" value="CAH1099367.1"/>
    <property type="molecule type" value="Genomic_DNA"/>
</dbReference>
<evidence type="ECO:0000313" key="1">
    <source>
        <dbReference type="EMBL" id="CAH1099367.1"/>
    </source>
</evidence>
<accession>A0A9P0G796</accession>
<dbReference type="AlphaFoldDB" id="A0A9P0G796"/>
<proteinExistence type="predicted"/>